<feature type="compositionally biased region" description="Basic residues" evidence="1">
    <location>
        <begin position="79"/>
        <end position="89"/>
    </location>
</feature>
<evidence type="ECO:0000313" key="2">
    <source>
        <dbReference type="EMBL" id="KOX70885.1"/>
    </source>
</evidence>
<dbReference type="Proteomes" id="UP000053105">
    <property type="component" value="Unassembled WGS sequence"/>
</dbReference>
<reference evidence="2 3" key="1">
    <citation type="submission" date="2015-07" db="EMBL/GenBank/DDBJ databases">
        <title>The genome of Melipona quadrifasciata.</title>
        <authorList>
            <person name="Pan H."/>
            <person name="Kapheim K."/>
        </authorList>
    </citation>
    <scope>NUCLEOTIDE SEQUENCE [LARGE SCALE GENOMIC DNA]</scope>
    <source>
        <strain evidence="2">0111107301</strain>
        <tissue evidence="2">Whole body</tissue>
    </source>
</reference>
<evidence type="ECO:0000256" key="1">
    <source>
        <dbReference type="SAM" id="MobiDB-lite"/>
    </source>
</evidence>
<keyword evidence="3" id="KW-1185">Reference proteome</keyword>
<dbReference type="AlphaFoldDB" id="A0A0M8ZTL8"/>
<evidence type="ECO:0000313" key="3">
    <source>
        <dbReference type="Proteomes" id="UP000053105"/>
    </source>
</evidence>
<feature type="region of interest" description="Disordered" evidence="1">
    <location>
        <begin position="117"/>
        <end position="191"/>
    </location>
</feature>
<dbReference type="EMBL" id="KQ435850">
    <property type="protein sequence ID" value="KOX70885.1"/>
    <property type="molecule type" value="Genomic_DNA"/>
</dbReference>
<sequence>MMKRDKSENVANVHVTNIGELSNNLRFIFFEIRLLSLRLTRLQSAKVCFVPCDFVCTIWQYGTCTSTHYNSDDSEKGKRERPRVKRGRARQTGNCRIAVGRDILRVSRSADGDGMRTLVRKSCGSSEEEDEDGGGRDGPWSATDEDFARCSRGRSTRGSSQDPQGRATDRRKKATRRPKNEPADRDKDVNDPFVGANYGLLAVGPCRVVGWQSLFHPPRGAANDWNFWEDRRIGKAQVREVNQRGESRTERERFERNTELIMQSLPDEDRGRAYGPGLAFAITIARDTQQATIASLLGKNYVKLICATLGKFFLANARSKRLDSRALKKQ</sequence>
<gene>
    <name evidence="2" type="ORF">WN51_03313</name>
</gene>
<accession>A0A0M8ZTL8</accession>
<feature type="compositionally biased region" description="Basic and acidic residues" evidence="1">
    <location>
        <begin position="178"/>
        <end position="190"/>
    </location>
</feature>
<feature type="region of interest" description="Disordered" evidence="1">
    <location>
        <begin position="69"/>
        <end position="92"/>
    </location>
</feature>
<proteinExistence type="predicted"/>
<protein>
    <submittedName>
        <fullName evidence="2">Uncharacterized protein</fullName>
    </submittedName>
</protein>
<organism evidence="2 3">
    <name type="scientific">Melipona quadrifasciata</name>
    <dbReference type="NCBI Taxonomy" id="166423"/>
    <lineage>
        <taxon>Eukaryota</taxon>
        <taxon>Metazoa</taxon>
        <taxon>Ecdysozoa</taxon>
        <taxon>Arthropoda</taxon>
        <taxon>Hexapoda</taxon>
        <taxon>Insecta</taxon>
        <taxon>Pterygota</taxon>
        <taxon>Neoptera</taxon>
        <taxon>Endopterygota</taxon>
        <taxon>Hymenoptera</taxon>
        <taxon>Apocrita</taxon>
        <taxon>Aculeata</taxon>
        <taxon>Apoidea</taxon>
        <taxon>Anthophila</taxon>
        <taxon>Apidae</taxon>
        <taxon>Melipona</taxon>
    </lineage>
</organism>
<name>A0A0M8ZTL8_9HYME</name>